<gene>
    <name evidence="3" type="ORF">WCH_AA00020</name>
</gene>
<evidence type="ECO:0000259" key="2">
    <source>
        <dbReference type="SMART" id="SM00829"/>
    </source>
</evidence>
<proteinExistence type="predicted"/>
<dbReference type="Pfam" id="PF08240">
    <property type="entry name" value="ADH_N"/>
    <property type="match status" value="1"/>
</dbReference>
<dbReference type="PROSITE" id="PS01162">
    <property type="entry name" value="QOR_ZETA_CRYSTAL"/>
    <property type="match status" value="1"/>
</dbReference>
<dbReference type="SUPFAM" id="SSF51735">
    <property type="entry name" value="NAD(P)-binding Rossmann-fold domains"/>
    <property type="match status" value="1"/>
</dbReference>
<reference evidence="3" key="1">
    <citation type="submission" date="2011-05" db="EMBL/GenBank/DDBJ databases">
        <title>Unity in variety -- the pan-genome of the Chlamydiae.</title>
        <authorList>
            <person name="Collingro A."/>
            <person name="Tischler P."/>
            <person name="Weinmaier T."/>
            <person name="Penz T."/>
            <person name="Heinz E."/>
            <person name="Brunham R.C."/>
            <person name="Read T.D."/>
            <person name="Bavoil P.M."/>
            <person name="Sachse K."/>
            <person name="Kahane S."/>
            <person name="Friedman M.G."/>
            <person name="Rattei T."/>
            <person name="Myers G.S.A."/>
            <person name="Horn M."/>
        </authorList>
    </citation>
    <scope>NUCLEOTIDE SEQUENCE</scope>
    <source>
        <strain evidence="3">2032/99</strain>
    </source>
</reference>
<dbReference type="InterPro" id="IPR013154">
    <property type="entry name" value="ADH-like_N"/>
</dbReference>
<dbReference type="CDD" id="cd05289">
    <property type="entry name" value="MDR_like_2"/>
    <property type="match status" value="1"/>
</dbReference>
<sequence length="321" mass="34880">MRNDKMKAVTINKFGGIEETSKENLPIPQPQAKEVQIKISHAAVNPVDWKICEGYLNKLLPHAFPLIPGWDASGTVSAIGDGVGAFKVGDKVFAYCRKPTVQWGTYAEYVCFDAEHVAPMPKTLNSAQAASIPLVALTAWQALFDDARLQKGQTVLIHAGAGGVGSMGLQFAKHAGAKVYTTASANHHDYVKQLGADVAIDYKNQPFAEAVRSLEPEGIDVVFDCAGYDTLEQSYAIVKKGGCLVSIVNRPDPEECSGHEIRGVFTFVRPDGSQLREIGHLIDEGKVAPPSIKELPLDEYAKAWEQIKTQHTQGKIVLKID</sequence>
<evidence type="ECO:0000313" key="3">
    <source>
        <dbReference type="EMBL" id="CCB91847.1"/>
    </source>
</evidence>
<name>F8LED1_9BACT</name>
<organism evidence="3">
    <name type="scientific">Waddlia chondrophila 2032/99</name>
    <dbReference type="NCBI Taxonomy" id="765953"/>
    <lineage>
        <taxon>Bacteria</taxon>
        <taxon>Pseudomonadati</taxon>
        <taxon>Chlamydiota</taxon>
        <taxon>Chlamydiia</taxon>
        <taxon>Parachlamydiales</taxon>
        <taxon>Waddliaceae</taxon>
        <taxon>Waddlia</taxon>
    </lineage>
</organism>
<dbReference type="Gene3D" id="3.40.50.720">
    <property type="entry name" value="NAD(P)-binding Rossmann-like Domain"/>
    <property type="match status" value="1"/>
</dbReference>
<feature type="domain" description="Enoyl reductase (ER)" evidence="2">
    <location>
        <begin position="15"/>
        <end position="318"/>
    </location>
</feature>
<dbReference type="Pfam" id="PF13602">
    <property type="entry name" value="ADH_zinc_N_2"/>
    <property type="match status" value="1"/>
</dbReference>
<dbReference type="AlphaFoldDB" id="F8LED1"/>
<dbReference type="GO" id="GO:0016491">
    <property type="term" value="F:oxidoreductase activity"/>
    <property type="evidence" value="ECO:0007669"/>
    <property type="project" value="UniProtKB-KW"/>
</dbReference>
<keyword evidence="1 3" id="KW-0560">Oxidoreductase</keyword>
<dbReference type="InterPro" id="IPR002364">
    <property type="entry name" value="Quin_OxRdtase/zeta-crystal_CS"/>
</dbReference>
<evidence type="ECO:0000256" key="1">
    <source>
        <dbReference type="ARBA" id="ARBA00023002"/>
    </source>
</evidence>
<dbReference type="InterPro" id="IPR050700">
    <property type="entry name" value="YIM1/Zinc_Alcohol_DH_Fams"/>
</dbReference>
<dbReference type="Gene3D" id="3.90.180.10">
    <property type="entry name" value="Medium-chain alcohol dehydrogenases, catalytic domain"/>
    <property type="match status" value="1"/>
</dbReference>
<dbReference type="InterPro" id="IPR011032">
    <property type="entry name" value="GroES-like_sf"/>
</dbReference>
<dbReference type="PANTHER" id="PTHR11695">
    <property type="entry name" value="ALCOHOL DEHYDROGENASE RELATED"/>
    <property type="match status" value="1"/>
</dbReference>
<dbReference type="InterPro" id="IPR036291">
    <property type="entry name" value="NAD(P)-bd_dom_sf"/>
</dbReference>
<accession>F8LED1</accession>
<dbReference type="PANTHER" id="PTHR11695:SF294">
    <property type="entry name" value="RETICULON-4-INTERACTING PROTEIN 1, MITOCHONDRIAL"/>
    <property type="match status" value="1"/>
</dbReference>
<dbReference type="GO" id="GO:0008270">
    <property type="term" value="F:zinc ion binding"/>
    <property type="evidence" value="ECO:0007669"/>
    <property type="project" value="InterPro"/>
</dbReference>
<protein>
    <submittedName>
        <fullName evidence="3">Quinone oxidoreductase-like protein At1g23740,chloroplastic</fullName>
        <ecNumber evidence="3">1.-.-.-</ecNumber>
    </submittedName>
</protein>
<dbReference type="EC" id="1.-.-.-" evidence="3"/>
<dbReference type="SUPFAM" id="SSF50129">
    <property type="entry name" value="GroES-like"/>
    <property type="match status" value="1"/>
</dbReference>
<dbReference type="SMART" id="SM00829">
    <property type="entry name" value="PKS_ER"/>
    <property type="match status" value="1"/>
</dbReference>
<dbReference type="EMBL" id="FR872658">
    <property type="protein sequence ID" value="CCB91847.1"/>
    <property type="molecule type" value="Genomic_DNA"/>
</dbReference>
<dbReference type="InterPro" id="IPR020843">
    <property type="entry name" value="ER"/>
</dbReference>